<dbReference type="InterPro" id="IPR001764">
    <property type="entry name" value="Glyco_hydro_3_N"/>
</dbReference>
<evidence type="ECO:0000256" key="2">
    <source>
        <dbReference type="ARBA" id="ARBA00022801"/>
    </source>
</evidence>
<dbReference type="Pfam" id="PF00933">
    <property type="entry name" value="Glyco_hydro_3"/>
    <property type="match status" value="1"/>
</dbReference>
<dbReference type="HOGENOM" id="CLU_005235_0_0_9"/>
<dbReference type="InterPro" id="IPR017853">
    <property type="entry name" value="GH"/>
</dbReference>
<accession>F2JNR1</accession>
<dbReference type="InterPro" id="IPR013783">
    <property type="entry name" value="Ig-like_fold"/>
</dbReference>
<dbReference type="Proteomes" id="UP000008467">
    <property type="component" value="Chromosome"/>
</dbReference>
<evidence type="ECO:0000313" key="7">
    <source>
        <dbReference type="Proteomes" id="UP000008467"/>
    </source>
</evidence>
<dbReference type="Pfam" id="PF14310">
    <property type="entry name" value="Fn3-like"/>
    <property type="match status" value="1"/>
</dbReference>
<dbReference type="eggNOG" id="COG1472">
    <property type="taxonomic scope" value="Bacteria"/>
</dbReference>
<evidence type="ECO:0000259" key="5">
    <source>
        <dbReference type="SMART" id="SM01217"/>
    </source>
</evidence>
<dbReference type="EC" id="3.2.1.21" evidence="6"/>
<proteinExistence type="inferred from homology"/>
<name>F2JNR1_CELLD</name>
<gene>
    <name evidence="6" type="ordered locus">Clole_0676</name>
</gene>
<dbReference type="PANTHER" id="PTHR42715:SF10">
    <property type="entry name" value="BETA-GLUCOSIDASE"/>
    <property type="match status" value="1"/>
</dbReference>
<dbReference type="InterPro" id="IPR036881">
    <property type="entry name" value="Glyco_hydro_3_C_sf"/>
</dbReference>
<dbReference type="PRINTS" id="PR00133">
    <property type="entry name" value="GLHYDRLASE3"/>
</dbReference>
<keyword evidence="3" id="KW-0119">Carbohydrate metabolism</keyword>
<evidence type="ECO:0000313" key="6">
    <source>
        <dbReference type="EMBL" id="ADZ82409.1"/>
    </source>
</evidence>
<dbReference type="InterPro" id="IPR050288">
    <property type="entry name" value="Cellulose_deg_GH3"/>
</dbReference>
<dbReference type="PANTHER" id="PTHR42715">
    <property type="entry name" value="BETA-GLUCOSIDASE"/>
    <property type="match status" value="1"/>
</dbReference>
<keyword evidence="2 4" id="KW-0378">Hydrolase</keyword>
<feature type="domain" description="Fibronectin type III-like" evidence="5">
    <location>
        <begin position="321"/>
        <end position="397"/>
    </location>
</feature>
<dbReference type="Gene3D" id="3.40.50.1700">
    <property type="entry name" value="Glycoside hydrolase family 3 C-terminal domain"/>
    <property type="match status" value="1"/>
</dbReference>
<dbReference type="InterPro" id="IPR002772">
    <property type="entry name" value="Glyco_hydro_3_C"/>
</dbReference>
<dbReference type="SUPFAM" id="SSF52279">
    <property type="entry name" value="Beta-D-glucan exohydrolase, C-terminal domain"/>
    <property type="match status" value="1"/>
</dbReference>
<comment type="similarity">
    <text evidence="1 4">Belongs to the glycosyl hydrolase 3 family.</text>
</comment>
<dbReference type="SMART" id="SM01217">
    <property type="entry name" value="Fn3_like"/>
    <property type="match status" value="1"/>
</dbReference>
<dbReference type="STRING" id="642492.Clole_0676"/>
<dbReference type="GO" id="GO:0008422">
    <property type="term" value="F:beta-glucosidase activity"/>
    <property type="evidence" value="ECO:0007669"/>
    <property type="project" value="UniProtKB-EC"/>
</dbReference>
<evidence type="ECO:0000256" key="4">
    <source>
        <dbReference type="RuleBase" id="RU361161"/>
    </source>
</evidence>
<organism evidence="6 7">
    <name type="scientific">Cellulosilyticum lentocellum (strain ATCC 49066 / DSM 5427 / NCIMB 11756 / RHM5)</name>
    <name type="common">Clostridium lentocellum</name>
    <dbReference type="NCBI Taxonomy" id="642492"/>
    <lineage>
        <taxon>Bacteria</taxon>
        <taxon>Bacillati</taxon>
        <taxon>Bacillota</taxon>
        <taxon>Clostridia</taxon>
        <taxon>Lachnospirales</taxon>
        <taxon>Cellulosilyticaceae</taxon>
        <taxon>Cellulosilyticum</taxon>
    </lineage>
</organism>
<evidence type="ECO:0000256" key="3">
    <source>
        <dbReference type="ARBA" id="ARBA00023277"/>
    </source>
</evidence>
<dbReference type="GO" id="GO:0005975">
    <property type="term" value="P:carbohydrate metabolic process"/>
    <property type="evidence" value="ECO:0007669"/>
    <property type="project" value="InterPro"/>
</dbReference>
<dbReference type="KEGG" id="cle:Clole_0676"/>
<keyword evidence="7" id="KW-1185">Reference proteome</keyword>
<evidence type="ECO:0000256" key="1">
    <source>
        <dbReference type="ARBA" id="ARBA00005336"/>
    </source>
</evidence>
<dbReference type="InterPro" id="IPR019800">
    <property type="entry name" value="Glyco_hydro_3_AS"/>
</dbReference>
<keyword evidence="4 6" id="KW-0326">Glycosidase</keyword>
<dbReference type="AlphaFoldDB" id="F2JNR1"/>
<dbReference type="InterPro" id="IPR026891">
    <property type="entry name" value="Fn3-like"/>
</dbReference>
<dbReference type="RefSeq" id="WP_013655710.1">
    <property type="nucleotide sequence ID" value="NC_015275.1"/>
</dbReference>
<reference evidence="6 7" key="1">
    <citation type="journal article" date="2011" name="J. Bacteriol.">
        <title>Complete genome sequence of the cellulose-degrading bacterium Cellulosilyticum lentocellum.</title>
        <authorList>
            <consortium name="US DOE Joint Genome Institute"/>
            <person name="Miller D.A."/>
            <person name="Suen G."/>
            <person name="Bruce D."/>
            <person name="Copeland A."/>
            <person name="Cheng J.F."/>
            <person name="Detter C."/>
            <person name="Goodwin L.A."/>
            <person name="Han C.S."/>
            <person name="Hauser L.J."/>
            <person name="Land M.L."/>
            <person name="Lapidus A."/>
            <person name="Lucas S."/>
            <person name="Meincke L."/>
            <person name="Pitluck S."/>
            <person name="Tapia R."/>
            <person name="Teshima H."/>
            <person name="Woyke T."/>
            <person name="Fox B.G."/>
            <person name="Angert E.R."/>
            <person name="Currie C.R."/>
        </authorList>
    </citation>
    <scope>NUCLEOTIDE SEQUENCE [LARGE SCALE GENOMIC DNA]</scope>
    <source>
        <strain evidence="7">ATCC 49066 / DSM 5427 / NCIMB 11756 / RHM5</strain>
    </source>
</reference>
<dbReference type="InterPro" id="IPR036962">
    <property type="entry name" value="Glyco_hydro_3_N_sf"/>
</dbReference>
<dbReference type="Pfam" id="PF01915">
    <property type="entry name" value="Glyco_hydro_3_C"/>
    <property type="match status" value="1"/>
</dbReference>
<dbReference type="Gene3D" id="3.20.20.300">
    <property type="entry name" value="Glycoside hydrolase, family 3, N-terminal domain"/>
    <property type="match status" value="1"/>
</dbReference>
<protein>
    <submittedName>
        <fullName evidence="6">Beta-glucosidase</fullName>
        <ecNumber evidence="6">3.2.1.21</ecNumber>
    </submittedName>
</protein>
<dbReference type="EMBL" id="CP002582">
    <property type="protein sequence ID" value="ADZ82409.1"/>
    <property type="molecule type" value="Genomic_DNA"/>
</dbReference>
<dbReference type="Gene3D" id="2.60.40.10">
    <property type="entry name" value="Immunoglobulins"/>
    <property type="match status" value="1"/>
</dbReference>
<dbReference type="SUPFAM" id="SSF51445">
    <property type="entry name" value="(Trans)glycosidases"/>
    <property type="match status" value="1"/>
</dbReference>
<dbReference type="PROSITE" id="PS00775">
    <property type="entry name" value="GLYCOSYL_HYDROL_F3"/>
    <property type="match status" value="1"/>
</dbReference>
<sequence length="930" mass="102467">MHKIGIPLEGFAEFSKIVAANGAVLIKNQEQILPIKTTDRVSIFGRTQVNYYRSGTGSGGSVNVLYNTNLLGACRTHEAITINEDLAAIYETWVSQNPFDNGGGRWACEPYHQKEMLLSDHIVKEARGKSNKAIVVIGRTAGEDKDNTNEPGSYQLTDEEKNMLQLVTKHFEQVVVILNVANIIDMNWINDPSHRHPIQGVLYVWQGGMEGASAVVDLLVGTITPSGKLTDTIAYSLQDYPSASNYGDPIRNFYQEDIYVGYRYFETFCPEKVQYEFGYGLSYTQFEIMPKEASVIIKNNEKHIQLEVLVKNIGTHFAGKEVVQVYYSAPQGKLGKPAKALIAFEKTDLLAPGTSQILHISFPISQMASYDDSGITGHKSAYILEPGEYIFYIGNSVKNVTRLHIDGKPSYHQASLEVTLQLTEALAPTKAFTRIKPGARNADGTYELTYENVPTQSISLSDRIQENLPESLPITGNKGYTLKDVYEKKIPMTTFIAQLTEYELATLVRGEGMSSPLVTPGTASAFGGVSDSLIAYGIPAACTADGPSGIRMESGHHATQVPIGTLLAATWDTKLVKSLYELEGKELLRNQIDLLLGPGLNIKRYPLNGRNFEYFSEDPLISGVFATAITQGLELGGSYATLKHFACNNQEKERSVVDAIVSERALREIYLKGFELAVKEGGAKAIMTAYNPLNGHWTASNYDLNTTILREEWGFKGIVMTDWWAKMNDVVKGGEATIQNTHFMVRSQNDLYMVVGNYGAENNIYGDHTIEALNSGTLQIGELQRCAMNICNFLMETTAFSRMTANKPKLRFIKASSEPTSIEPHSLAENPEVTFDPVCPPCIKVSTAGVYHIIVHMMSPESSLAQTASNVYLNNELIATIQTNGTSGKWITQKLVTVELECGNYHLTANFIKPGLQIGSVTFQLAPSNN</sequence>